<comment type="caution">
    <text evidence="3">Lacks conserved residue(s) required for the propagation of feature annotation.</text>
</comment>
<organism evidence="5">
    <name type="scientific">Micromonas pusilla</name>
    <name type="common">Picoplanktonic green alga</name>
    <name type="synonym">Chromulina pusilla</name>
    <dbReference type="NCBI Taxonomy" id="38833"/>
    <lineage>
        <taxon>Eukaryota</taxon>
        <taxon>Viridiplantae</taxon>
        <taxon>Chlorophyta</taxon>
        <taxon>Mamiellophyceae</taxon>
        <taxon>Mamiellales</taxon>
        <taxon>Mamiellaceae</taxon>
        <taxon>Micromonas</taxon>
    </lineage>
</organism>
<dbReference type="EMBL" id="HBEN01002014">
    <property type="protein sequence ID" value="CAD8431799.1"/>
    <property type="molecule type" value="Transcribed_RNA"/>
</dbReference>
<feature type="region of interest" description="Disordered" evidence="4">
    <location>
        <begin position="1"/>
        <end position="59"/>
    </location>
</feature>
<feature type="compositionally biased region" description="Low complexity" evidence="4">
    <location>
        <begin position="15"/>
        <end position="32"/>
    </location>
</feature>
<gene>
    <name evidence="5" type="ORF">MSP1401_LOCUS1660</name>
</gene>
<evidence type="ECO:0000313" key="5">
    <source>
        <dbReference type="EMBL" id="CAD8431799.1"/>
    </source>
</evidence>
<name>A0A7S0GR54_MICPS</name>
<keyword evidence="2" id="KW-0813">Transport</keyword>
<dbReference type="NCBIfam" id="TIGR00797">
    <property type="entry name" value="matE"/>
    <property type="match status" value="1"/>
</dbReference>
<feature type="transmembrane region" description="Helical" evidence="3">
    <location>
        <begin position="424"/>
        <end position="448"/>
    </location>
</feature>
<dbReference type="InterPro" id="IPR050222">
    <property type="entry name" value="MATE_MdtK"/>
</dbReference>
<dbReference type="AlphaFoldDB" id="A0A7S0GR54"/>
<feature type="transmembrane region" description="Helical" evidence="3">
    <location>
        <begin position="468"/>
        <end position="486"/>
    </location>
</feature>
<proteinExistence type="inferred from homology"/>
<keyword evidence="3" id="KW-0472">Membrane</keyword>
<feature type="transmembrane region" description="Helical" evidence="3">
    <location>
        <begin position="295"/>
        <end position="318"/>
    </location>
</feature>
<feature type="transmembrane region" description="Helical" evidence="3">
    <location>
        <begin position="263"/>
        <end position="283"/>
    </location>
</feature>
<evidence type="ECO:0000256" key="2">
    <source>
        <dbReference type="ARBA" id="ARBA00022448"/>
    </source>
</evidence>
<feature type="transmembrane region" description="Helical" evidence="3">
    <location>
        <begin position="338"/>
        <end position="363"/>
    </location>
</feature>
<sequence>MEMASASGARLRFAPPTGRATSSSRPRTTRSACVSPASTKTGFSRTGFGGDDRETRAFPRDSRIARLGIVARRRERREHRADAASVPSFAADESDERPVGVDDDATTSEVSSSISSVDAPPSSSRLLRALGVTDGVLGVKQDRVEMVMKQALPVMGGMASQNVLNLADSVMVGRLGTACVASVGIASTLNFQCQAALQGISSGVQAMSARRIGEGRSEVAAVPLNAALVACVCLGVPMALYFFHAAPTIVPRLTSDPDVIAAAVPYLRARLLAVPAVGVNFAFRGFWNATQQPQIYMNTLLVMHFVNVTLSLLLIFGFRGFDCSALFGGDAFFQNVFAVPKLGVVGAGVGTTVSVWVGTVLYLRMGFKRAATMGFARAKPTVSDLKILLGQAAPTSVTNLLFATGMTAMYWIVGKLGTAETAAVNVLINLMLTLVLPCMGMGLAAGALSGRALGRGDVEDAARWPWDVAKLTAAMMFGVGLVAVLLPKTLLGFFLTNPEAVAKATLPLRLTGITVAFDALSVTMQNALLGVGDAKKVAAISIGTQWFLFLPLAFIGVTKFPATFSLNWLWGLYVLQRVGQGFLYARIWQQGGWKDIKV</sequence>
<dbReference type="PANTHER" id="PTHR43298">
    <property type="entry name" value="MULTIDRUG RESISTANCE PROTEIN NORM-RELATED"/>
    <property type="match status" value="1"/>
</dbReference>
<dbReference type="InterPro" id="IPR002528">
    <property type="entry name" value="MATE_fam"/>
</dbReference>
<keyword evidence="3" id="KW-1133">Transmembrane helix</keyword>
<accession>A0A7S0GR54</accession>
<evidence type="ECO:0000256" key="3">
    <source>
        <dbReference type="RuleBase" id="RU004914"/>
    </source>
</evidence>
<feature type="transmembrane region" description="Helical" evidence="3">
    <location>
        <begin position="219"/>
        <end position="243"/>
    </location>
</feature>
<feature type="region of interest" description="Disordered" evidence="4">
    <location>
        <begin position="74"/>
        <end position="122"/>
    </location>
</feature>
<evidence type="ECO:0000256" key="4">
    <source>
        <dbReference type="SAM" id="MobiDB-lite"/>
    </source>
</evidence>
<evidence type="ECO:0000256" key="1">
    <source>
        <dbReference type="ARBA" id="ARBA00010199"/>
    </source>
</evidence>
<dbReference type="GO" id="GO:0015297">
    <property type="term" value="F:antiporter activity"/>
    <property type="evidence" value="ECO:0007669"/>
    <property type="project" value="InterPro"/>
</dbReference>
<dbReference type="GO" id="GO:0042910">
    <property type="term" value="F:xenobiotic transmembrane transporter activity"/>
    <property type="evidence" value="ECO:0007669"/>
    <property type="project" value="InterPro"/>
</dbReference>
<dbReference type="CDD" id="cd13133">
    <property type="entry name" value="MATE_like_7"/>
    <property type="match status" value="1"/>
</dbReference>
<feature type="compositionally biased region" description="Low complexity" evidence="4">
    <location>
        <begin position="107"/>
        <end position="122"/>
    </location>
</feature>
<reference evidence="5" key="1">
    <citation type="submission" date="2021-01" db="EMBL/GenBank/DDBJ databases">
        <authorList>
            <person name="Corre E."/>
            <person name="Pelletier E."/>
            <person name="Niang G."/>
            <person name="Scheremetjew M."/>
            <person name="Finn R."/>
            <person name="Kale V."/>
            <person name="Holt S."/>
            <person name="Cochrane G."/>
            <person name="Meng A."/>
            <person name="Brown T."/>
            <person name="Cohen L."/>
        </authorList>
    </citation>
    <scope>NUCLEOTIDE SEQUENCE</scope>
    <source>
        <strain evidence="5">CCAC1681</strain>
    </source>
</reference>
<dbReference type="GO" id="GO:0005886">
    <property type="term" value="C:plasma membrane"/>
    <property type="evidence" value="ECO:0007669"/>
    <property type="project" value="TreeGrafter"/>
</dbReference>
<protein>
    <recommendedName>
        <fullName evidence="3">Protein DETOXIFICATION</fullName>
    </recommendedName>
    <alternativeName>
        <fullName evidence="3">Multidrug and toxic compound extrusion protein</fullName>
    </alternativeName>
</protein>
<dbReference type="PANTHER" id="PTHR43298:SF2">
    <property type="entry name" value="FMN_FAD EXPORTER YEEO-RELATED"/>
    <property type="match status" value="1"/>
</dbReference>
<comment type="similarity">
    <text evidence="1 3">Belongs to the multi antimicrobial extrusion (MATE) (TC 2.A.66.1) family.</text>
</comment>
<keyword evidence="3" id="KW-0812">Transmembrane</keyword>
<feature type="compositionally biased region" description="Basic and acidic residues" evidence="4">
    <location>
        <begin position="50"/>
        <end position="59"/>
    </location>
</feature>
<dbReference type="Pfam" id="PF01554">
    <property type="entry name" value="MatE"/>
    <property type="match status" value="2"/>
</dbReference>